<sequence>MSSLVLLLLMSPLEDRRAEHSVGCEFAVFEPQVRHRRPGIPAVEPLSDGIGFVRVPVCCDVRISHHLLLIRQEVVVAHILQEDFHWVPCKCTQPMDLSFCWFLGEN</sequence>
<feature type="signal peptide" evidence="1">
    <location>
        <begin position="1"/>
        <end position="18"/>
    </location>
</feature>
<proteinExistence type="predicted"/>
<protein>
    <recommendedName>
        <fullName evidence="4">Secreted protein</fullName>
    </recommendedName>
</protein>
<evidence type="ECO:0000313" key="3">
    <source>
        <dbReference type="Proteomes" id="UP000006038"/>
    </source>
</evidence>
<evidence type="ECO:0000313" key="2">
    <source>
        <dbReference type="EnsemblPlants" id="OB02G34340.1"/>
    </source>
</evidence>
<name>J3LFL7_ORYBR</name>
<keyword evidence="1" id="KW-0732">Signal</keyword>
<keyword evidence="3" id="KW-1185">Reference proteome</keyword>
<feature type="chain" id="PRO_5003772631" description="Secreted protein" evidence="1">
    <location>
        <begin position="19"/>
        <end position="106"/>
    </location>
</feature>
<dbReference type="HOGENOM" id="CLU_2227288_0_0_1"/>
<accession>J3LFL7</accession>
<organism evidence="2">
    <name type="scientific">Oryza brachyantha</name>
    <name type="common">malo sina</name>
    <dbReference type="NCBI Taxonomy" id="4533"/>
    <lineage>
        <taxon>Eukaryota</taxon>
        <taxon>Viridiplantae</taxon>
        <taxon>Streptophyta</taxon>
        <taxon>Embryophyta</taxon>
        <taxon>Tracheophyta</taxon>
        <taxon>Spermatophyta</taxon>
        <taxon>Magnoliopsida</taxon>
        <taxon>Liliopsida</taxon>
        <taxon>Poales</taxon>
        <taxon>Poaceae</taxon>
        <taxon>BOP clade</taxon>
        <taxon>Oryzoideae</taxon>
        <taxon>Oryzeae</taxon>
        <taxon>Oryzinae</taxon>
        <taxon>Oryza</taxon>
    </lineage>
</organism>
<evidence type="ECO:0008006" key="4">
    <source>
        <dbReference type="Google" id="ProtNLM"/>
    </source>
</evidence>
<dbReference type="EnsemblPlants" id="OB02G34340.1">
    <property type="protein sequence ID" value="OB02G34340.1"/>
    <property type="gene ID" value="OB02G34340"/>
</dbReference>
<dbReference type="AlphaFoldDB" id="J3LFL7"/>
<dbReference type="Gramene" id="OB02G34340.1">
    <property type="protein sequence ID" value="OB02G34340.1"/>
    <property type="gene ID" value="OB02G34340"/>
</dbReference>
<reference evidence="2" key="1">
    <citation type="submission" date="2013-04" db="UniProtKB">
        <authorList>
            <consortium name="EnsemblPlants"/>
        </authorList>
    </citation>
    <scope>IDENTIFICATION</scope>
</reference>
<evidence type="ECO:0000256" key="1">
    <source>
        <dbReference type="SAM" id="SignalP"/>
    </source>
</evidence>
<dbReference type="Proteomes" id="UP000006038">
    <property type="component" value="Unassembled WGS sequence"/>
</dbReference>